<dbReference type="GO" id="GO:0005886">
    <property type="term" value="C:plasma membrane"/>
    <property type="evidence" value="ECO:0007669"/>
    <property type="project" value="TreeGrafter"/>
</dbReference>
<keyword evidence="4" id="KW-0325">Glycoprotein</keyword>
<proteinExistence type="predicted"/>
<keyword evidence="3" id="KW-1015">Disulfide bond</keyword>
<evidence type="ECO:0000313" key="9">
    <source>
        <dbReference type="Proteomes" id="UP001160148"/>
    </source>
</evidence>
<dbReference type="SUPFAM" id="SSF48726">
    <property type="entry name" value="Immunoglobulin"/>
    <property type="match status" value="4"/>
</dbReference>
<evidence type="ECO:0000256" key="6">
    <source>
        <dbReference type="SAM" id="MobiDB-lite"/>
    </source>
</evidence>
<dbReference type="PROSITE" id="PS50835">
    <property type="entry name" value="IG_LIKE"/>
    <property type="match status" value="4"/>
</dbReference>
<dbReference type="Gene3D" id="2.60.40.10">
    <property type="entry name" value="Immunoglobulins"/>
    <property type="match status" value="4"/>
</dbReference>
<dbReference type="GO" id="GO:0098609">
    <property type="term" value="P:cell-cell adhesion"/>
    <property type="evidence" value="ECO:0007669"/>
    <property type="project" value="TreeGrafter"/>
</dbReference>
<evidence type="ECO:0000313" key="8">
    <source>
        <dbReference type="EMBL" id="CAI6358101.1"/>
    </source>
</evidence>
<keyword evidence="5" id="KW-0393">Immunoglobulin domain</keyword>
<feature type="region of interest" description="Disordered" evidence="6">
    <location>
        <begin position="520"/>
        <end position="600"/>
    </location>
</feature>
<organism evidence="8 9">
    <name type="scientific">Macrosiphum euphorbiae</name>
    <name type="common">potato aphid</name>
    <dbReference type="NCBI Taxonomy" id="13131"/>
    <lineage>
        <taxon>Eukaryota</taxon>
        <taxon>Metazoa</taxon>
        <taxon>Ecdysozoa</taxon>
        <taxon>Arthropoda</taxon>
        <taxon>Hexapoda</taxon>
        <taxon>Insecta</taxon>
        <taxon>Pterygota</taxon>
        <taxon>Neoptera</taxon>
        <taxon>Paraneoptera</taxon>
        <taxon>Hemiptera</taxon>
        <taxon>Sternorrhyncha</taxon>
        <taxon>Aphidomorpha</taxon>
        <taxon>Aphidoidea</taxon>
        <taxon>Aphididae</taxon>
        <taxon>Macrosiphini</taxon>
        <taxon>Macrosiphum</taxon>
    </lineage>
</organism>
<dbReference type="InterPro" id="IPR007110">
    <property type="entry name" value="Ig-like_dom"/>
</dbReference>
<evidence type="ECO:0000256" key="4">
    <source>
        <dbReference type="ARBA" id="ARBA00023180"/>
    </source>
</evidence>
<evidence type="ECO:0000256" key="2">
    <source>
        <dbReference type="ARBA" id="ARBA00023136"/>
    </source>
</evidence>
<dbReference type="PANTHER" id="PTHR11640:SF155">
    <property type="entry name" value="IG-LIKE DOMAIN-CONTAINING PROTEIN"/>
    <property type="match status" value="1"/>
</dbReference>
<keyword evidence="9" id="KW-1185">Reference proteome</keyword>
<keyword evidence="2" id="KW-0472">Membrane</keyword>
<dbReference type="CDD" id="cd00096">
    <property type="entry name" value="Ig"/>
    <property type="match status" value="2"/>
</dbReference>
<protein>
    <recommendedName>
        <fullName evidence="7">Ig-like domain-containing protein</fullName>
    </recommendedName>
</protein>
<feature type="domain" description="Ig-like" evidence="7">
    <location>
        <begin position="265"/>
        <end position="346"/>
    </location>
</feature>
<accession>A0AAV0WR14</accession>
<evidence type="ECO:0000259" key="7">
    <source>
        <dbReference type="PROSITE" id="PS50835"/>
    </source>
</evidence>
<dbReference type="SMART" id="SM00408">
    <property type="entry name" value="IGc2"/>
    <property type="match status" value="3"/>
</dbReference>
<comment type="subcellular location">
    <subcellularLocation>
        <location evidence="1">Membrane</location>
        <topology evidence="1">Single-pass type I membrane protein</topology>
    </subcellularLocation>
</comment>
<evidence type="ECO:0000256" key="1">
    <source>
        <dbReference type="ARBA" id="ARBA00004479"/>
    </source>
</evidence>
<name>A0AAV0WR14_9HEMI</name>
<dbReference type="InterPro" id="IPR003598">
    <property type="entry name" value="Ig_sub2"/>
</dbReference>
<dbReference type="GO" id="GO:0050839">
    <property type="term" value="F:cell adhesion molecule binding"/>
    <property type="evidence" value="ECO:0007669"/>
    <property type="project" value="TreeGrafter"/>
</dbReference>
<dbReference type="AlphaFoldDB" id="A0AAV0WR14"/>
<dbReference type="InterPro" id="IPR003599">
    <property type="entry name" value="Ig_sub"/>
</dbReference>
<dbReference type="Proteomes" id="UP001160148">
    <property type="component" value="Unassembled WGS sequence"/>
</dbReference>
<gene>
    <name evidence="8" type="ORF">MEUPH1_LOCUS13654</name>
</gene>
<feature type="domain" description="Ig-like" evidence="7">
    <location>
        <begin position="67"/>
        <end position="140"/>
    </location>
</feature>
<dbReference type="SMART" id="SM00409">
    <property type="entry name" value="IG"/>
    <property type="match status" value="3"/>
</dbReference>
<dbReference type="InterPro" id="IPR013783">
    <property type="entry name" value="Ig-like_fold"/>
</dbReference>
<evidence type="ECO:0000256" key="3">
    <source>
        <dbReference type="ARBA" id="ARBA00023157"/>
    </source>
</evidence>
<dbReference type="EMBL" id="CARXXK010000002">
    <property type="protein sequence ID" value="CAI6358101.1"/>
    <property type="molecule type" value="Genomic_DNA"/>
</dbReference>
<reference evidence="8 9" key="1">
    <citation type="submission" date="2023-01" db="EMBL/GenBank/DDBJ databases">
        <authorList>
            <person name="Whitehead M."/>
        </authorList>
    </citation>
    <scope>NUCLEOTIDE SEQUENCE [LARGE SCALE GENOMIC DNA]</scope>
</reference>
<dbReference type="InterPro" id="IPR036179">
    <property type="entry name" value="Ig-like_dom_sf"/>
</dbReference>
<dbReference type="InterPro" id="IPR051275">
    <property type="entry name" value="Cell_adhesion_signaling"/>
</dbReference>
<dbReference type="GO" id="GO:0005911">
    <property type="term" value="C:cell-cell junction"/>
    <property type="evidence" value="ECO:0007669"/>
    <property type="project" value="TreeGrafter"/>
</dbReference>
<dbReference type="PANTHER" id="PTHR11640">
    <property type="entry name" value="NEPHRIN"/>
    <property type="match status" value="1"/>
</dbReference>
<feature type="domain" description="Ig-like" evidence="7">
    <location>
        <begin position="363"/>
        <end position="443"/>
    </location>
</feature>
<comment type="caution">
    <text evidence="8">The sequence shown here is derived from an EMBL/GenBank/DDBJ whole genome shotgun (WGS) entry which is preliminary data.</text>
</comment>
<feature type="compositionally biased region" description="Polar residues" evidence="6">
    <location>
        <begin position="523"/>
        <end position="546"/>
    </location>
</feature>
<sequence>MELISSKTLLPQASGSKIKYFITCTIFLLFLIGDVKTMTHILRHHQQRDNTGLSTLSPIEQLTWPHSDVKLPCGILPALNVTSNWLQMKLKWLHNGKNVDLGHRYNLNHNTGVLVINNIRLDDNGIWQCVNEKQLARAINLVVLEIPKEPYLLIDGHRLDPGNLFVPVKENMDLSIECVVEGGNPMPSLHWLLFPSNSNLENEAMSSGLLQSNESYQEKDISRSSAKIQRVLRAHHNATVACIVTHVTLANPLNTTILLDVQYTPSFGISRIPGFGIPIKESISVSLKCDVDSNPPSSPVWQKDDSAPPVLQTDDGFLNFTSIRRNHSGWYKCTSRHLLSEYSSIGYFLNVRYNLNDLDTVRKELIEEDNSGSSESVEVTVGGEVQLECPSGPSAAIPCWAKTGNDNDLQPIGPSSNLHIDQVLYQEAGEYKCIVGSKNENLEKLRVYTLHLNVVGGPVIYTENRTIVAHEGNDTRLSAEFCSNPMVNKVFWIASDRVIRPGTAVGQITAHNITVINAKRKSTPPNNTVKKGRNQTFSPPSISQTIPGIAPISQRYSPTSPYVAEETLSEDSFRPSTTEDDESSHQSSTNDHQPIPKRLPPIFLTKKPEYSWRTIAKSLYESPGHEYIETSTTSKADFRSVQSFLESIQNKVGFHTHALPSQNTLKIVIKGIPLDITDQEIIDELKSNGFEPTFIRAFSKTATELIYIWLLLQTSNKLKIYTKYLNSSISTSKSSCIDQLVQQNATNEKTSATPPSNAATLQDVSKAHPAIIKAYKLRISNRPTPPEPSTCLNNTSSRTHPKASFAEVTSGQKPAVTEPSITATKVLFIIHKLLASAHECKDASTKDSIINTIMSIITDFSAQSE</sequence>
<evidence type="ECO:0000256" key="5">
    <source>
        <dbReference type="ARBA" id="ARBA00023319"/>
    </source>
</evidence>
<feature type="domain" description="Ig-like" evidence="7">
    <location>
        <begin position="161"/>
        <end position="254"/>
    </location>
</feature>